<evidence type="ECO:0000313" key="1">
    <source>
        <dbReference type="EMBL" id="EKB51309.1"/>
    </source>
</evidence>
<dbReference type="AlphaFoldDB" id="K1M536"/>
<evidence type="ECO:0000313" key="2">
    <source>
        <dbReference type="Proteomes" id="UP000004478"/>
    </source>
</evidence>
<dbReference type="EMBL" id="AMGM01000001">
    <property type="protein sequence ID" value="EKB51309.1"/>
    <property type="molecule type" value="Genomic_DNA"/>
</dbReference>
<dbReference type="Proteomes" id="UP000004478">
    <property type="component" value="Unassembled WGS sequence"/>
</dbReference>
<dbReference type="RefSeq" id="WP_009183157.1">
    <property type="nucleotide sequence ID" value="NZ_AMGM01000001.1"/>
</dbReference>
<comment type="caution">
    <text evidence="1">The sequence shown here is derived from an EMBL/GenBank/DDBJ whole genome shotgun (WGS) entry which is preliminary data.</text>
</comment>
<accession>K1M536</accession>
<dbReference type="SUPFAM" id="SSF53448">
    <property type="entry name" value="Nucleotide-diphospho-sugar transferases"/>
    <property type="match status" value="1"/>
</dbReference>
<protein>
    <submittedName>
        <fullName evidence="1">Mannose-1-phosphate guanylyltransferase/mannose-6-phosphate isomerase</fullName>
    </submittedName>
</protein>
<keyword evidence="1" id="KW-0413">Isomerase</keyword>
<keyword evidence="1" id="KW-0808">Transferase</keyword>
<sequence length="243" mass="27529">METKFVIIQESSNQELLGANKRPISKAFLPKAQGKSPFEIAVEVNKGLYDSLMIVGQISNFKYSRSLLMKIGIYNYEEIIEACSKNTAADFAFAAFASSQEDVLFVTNPIFSVPVNDYYNNTLRHAKRLADQGDIVVVDFYKEELSLGKKDHEDLLQRVYCFKASTFLDELLKHEPDTYYATKRAHFKKSGSFINEILNDLIPSHSIEEAVIDKSDKVKGINAFINVNDHYQINNFSSDQIAS</sequence>
<organism evidence="1 2">
    <name type="scientific">Cecembia lonarensis (strain CCUG 58316 / KCTC 22772 / LW9)</name>
    <dbReference type="NCBI Taxonomy" id="1225176"/>
    <lineage>
        <taxon>Bacteria</taxon>
        <taxon>Pseudomonadati</taxon>
        <taxon>Bacteroidota</taxon>
        <taxon>Cytophagia</taxon>
        <taxon>Cytophagales</taxon>
        <taxon>Cyclobacteriaceae</taxon>
        <taxon>Cecembia</taxon>
    </lineage>
</organism>
<keyword evidence="2" id="KW-1185">Reference proteome</keyword>
<reference evidence="1 2" key="1">
    <citation type="journal article" date="2012" name="J. Bacteriol.">
        <title>Draft Genome Sequence of Cecembia lonarensis Strain LW9T, Isolated from Lonar Lake, a Haloalkaline Lake in India.</title>
        <authorList>
            <person name="Shivaji S."/>
            <person name="Ara S."/>
            <person name="Singh A."/>
            <person name="Pinnaka A.K."/>
        </authorList>
    </citation>
    <scope>NUCLEOTIDE SEQUENCE [LARGE SCALE GENOMIC DNA]</scope>
    <source>
        <strain evidence="1 2">LW9</strain>
    </source>
</reference>
<dbReference type="GO" id="GO:0016853">
    <property type="term" value="F:isomerase activity"/>
    <property type="evidence" value="ECO:0007669"/>
    <property type="project" value="UniProtKB-KW"/>
</dbReference>
<keyword evidence="1" id="KW-0548">Nucleotidyltransferase</keyword>
<dbReference type="InterPro" id="IPR029044">
    <property type="entry name" value="Nucleotide-diphossugar_trans"/>
</dbReference>
<gene>
    <name evidence="1" type="ORF">B879_00103</name>
</gene>
<dbReference type="Gene3D" id="3.90.550.10">
    <property type="entry name" value="Spore Coat Polysaccharide Biosynthesis Protein SpsA, Chain A"/>
    <property type="match status" value="2"/>
</dbReference>
<dbReference type="GO" id="GO:0016779">
    <property type="term" value="F:nucleotidyltransferase activity"/>
    <property type="evidence" value="ECO:0007669"/>
    <property type="project" value="UniProtKB-KW"/>
</dbReference>
<proteinExistence type="predicted"/>
<name>K1M536_CECL9</name>